<sequence>MEFTNLLESDKRSRSIVISGLEERQNGLSPSARQRNLEDEAVRVSDAADVECRPVETYRMGKPNSKHPRLVKVVLPSRSHWRRVLANARRCWVAEGLHTSEHDRGGEKTGYELRQEAHERNKSSGLREWVVYHGQLKRAAELPHKRSGNH</sequence>
<accession>W6NCL7</accession>
<protein>
    <submittedName>
        <fullName evidence="1">Uncharacterized protein</fullName>
    </submittedName>
</protein>
<comment type="caution">
    <text evidence="1">The sequence shown here is derived from an EMBL/GenBank/DDBJ whole genome shotgun (WGS) entry which is preliminary data.</text>
</comment>
<organism evidence="1">
    <name type="scientific">Haemonchus contortus</name>
    <name type="common">Barber pole worm</name>
    <dbReference type="NCBI Taxonomy" id="6289"/>
    <lineage>
        <taxon>Eukaryota</taxon>
        <taxon>Metazoa</taxon>
        <taxon>Ecdysozoa</taxon>
        <taxon>Nematoda</taxon>
        <taxon>Chromadorea</taxon>
        <taxon>Rhabditida</taxon>
        <taxon>Rhabditina</taxon>
        <taxon>Rhabditomorpha</taxon>
        <taxon>Strongyloidea</taxon>
        <taxon>Trichostrongylidae</taxon>
        <taxon>Haemonchus</taxon>
    </lineage>
</organism>
<dbReference type="EMBL" id="CAVP010058573">
    <property type="protein sequence ID" value="CDL94886.1"/>
    <property type="molecule type" value="Genomic_DNA"/>
</dbReference>
<proteinExistence type="predicted"/>
<evidence type="ECO:0000313" key="1">
    <source>
        <dbReference type="EMBL" id="CDL94886.1"/>
    </source>
</evidence>
<reference evidence="1" key="1">
    <citation type="submission" date="2013-03" db="EMBL/GenBank/DDBJ databases">
        <authorList>
            <person name="Aslett M."/>
        </authorList>
    </citation>
    <scope>NUCLEOTIDE SEQUENCE [LARGE SCALE GENOMIC DNA]</scope>
    <source>
        <strain evidence="1">ISE/inbred ISE</strain>
    </source>
</reference>
<gene>
    <name evidence="1" type="ORF">HCOI_01245600</name>
</gene>
<dbReference type="AlphaFoldDB" id="W6NCL7"/>
<reference evidence="1" key="2">
    <citation type="submission" date="2013-05" db="EMBL/GenBank/DDBJ databases">
        <title>The genome and transcriptome of Haemonchus contortus: a key model parasite for drug and vaccine discovery.</title>
        <authorList>
            <person name="Laing R."/>
            <person name="Kikuchi T."/>
            <person name="Martinelli A."/>
            <person name="Tsai I.J."/>
            <person name="Beech R.N."/>
            <person name="Redman E."/>
            <person name="Holroyd N."/>
            <person name="Bartley D.J."/>
            <person name="Beasley H."/>
            <person name="Britton C."/>
            <person name="Curran D."/>
            <person name="Devaney E."/>
            <person name="Gilabert A."/>
            <person name="Jackson F."/>
            <person name="Hunt M."/>
            <person name="Johnston S."/>
            <person name="Kryukov I."/>
            <person name="Li K."/>
            <person name="Morrison A.A."/>
            <person name="Reid A.J."/>
            <person name="Sargison N."/>
            <person name="Saunders G."/>
            <person name="Wasmuth J.D."/>
            <person name="Wolstenholme A."/>
            <person name="Berriman M."/>
            <person name="Gilleard J.S."/>
            <person name="Cotton J.A."/>
        </authorList>
    </citation>
    <scope>NUCLEOTIDE SEQUENCE [LARGE SCALE GENOMIC DNA]</scope>
    <source>
        <strain evidence="1">ISE/inbred ISE</strain>
    </source>
</reference>
<name>W6NCL7_HAECO</name>